<dbReference type="Gene3D" id="1.10.10.60">
    <property type="entry name" value="Homeodomain-like"/>
    <property type="match status" value="2"/>
</dbReference>
<gene>
    <name evidence="5" type="ORF">MmonteBS_41800</name>
    <name evidence="6" type="ORF">NJB18185_40310</name>
</gene>
<dbReference type="PROSITE" id="PS01124">
    <property type="entry name" value="HTH_ARAC_FAMILY_2"/>
    <property type="match status" value="1"/>
</dbReference>
<evidence type="ECO:0000313" key="5">
    <source>
        <dbReference type="EMBL" id="GBG39808.1"/>
    </source>
</evidence>
<dbReference type="InterPro" id="IPR020449">
    <property type="entry name" value="Tscrpt_reg_AraC-type_HTH"/>
</dbReference>
<accession>A0AA37PS54</accession>
<dbReference type="GO" id="GO:0003700">
    <property type="term" value="F:DNA-binding transcription factor activity"/>
    <property type="evidence" value="ECO:0007669"/>
    <property type="project" value="InterPro"/>
</dbReference>
<evidence type="ECO:0000256" key="2">
    <source>
        <dbReference type="ARBA" id="ARBA00023125"/>
    </source>
</evidence>
<reference evidence="7" key="2">
    <citation type="submission" date="2018-04" db="EMBL/GenBank/DDBJ databases">
        <title>Draft genome sequence of Mycobacterium montefiorense isolated from Japanese black salamander.</title>
        <authorList>
            <person name="Fukano H."/>
            <person name="Yoshida M."/>
            <person name="Shimizu A."/>
            <person name="Iwao H."/>
            <person name="Kurata O."/>
            <person name="Katayama Y."/>
            <person name="Omatsu T."/>
            <person name="Mizutani T."/>
            <person name="Wada S."/>
            <person name="Hoshino Y."/>
        </authorList>
    </citation>
    <scope>NUCLEOTIDE SEQUENCE [LARGE SCALE GENOMIC DNA]</scope>
    <source>
        <strain evidence="7">BS</strain>
    </source>
</reference>
<keyword evidence="7" id="KW-1185">Reference proteome</keyword>
<dbReference type="InterPro" id="IPR009057">
    <property type="entry name" value="Homeodomain-like_sf"/>
</dbReference>
<reference evidence="6" key="3">
    <citation type="journal article" date="2022" name="Microbiol. Resour. Announc.">
        <title>Draft Genome Sequences of Eight Mycobacterium montefiorense Strains Isolated from Salamanders in Captivity.</title>
        <authorList>
            <person name="Komine T."/>
            <person name="Ihara H."/>
            <person name="Fukano H."/>
            <person name="Hoshino Y."/>
            <person name="Kurata O."/>
            <person name="Wada S."/>
        </authorList>
    </citation>
    <scope>NUCLEOTIDE SEQUENCE</scope>
    <source>
        <strain evidence="6">NJB18185</strain>
    </source>
</reference>
<dbReference type="SUPFAM" id="SSF46689">
    <property type="entry name" value="Homeodomain-like"/>
    <property type="match status" value="2"/>
</dbReference>
<evidence type="ECO:0000256" key="3">
    <source>
        <dbReference type="ARBA" id="ARBA00023163"/>
    </source>
</evidence>
<evidence type="ECO:0000259" key="4">
    <source>
        <dbReference type="PROSITE" id="PS01124"/>
    </source>
</evidence>
<sequence length="305" mass="33105">MDPLTDVVEMLDSEVAESCRFEASGPWSLSLPGYRHVKVGAVLSGQSWLITDDTVPVQLKAGDCYLLSSGRPFQAASDLSLEPRDAKALYEAIWPSTVLRLNVIDNDPDRFVQVCASLKFDETTAALLLDYVPSRARIAAGSDGAETLRPALQMLERETRDSAAGTTVMRNMLTQILIVQVVRTLLDCTETDGWLRALRDPNLGPALAAMHVTPGRNWNVAELAAAANMSRSSFAQRFTDGVGVSPLAYLSALRMRAASRLLRSTARTVSSVAAEIGYSSEGAFTHAFKKFCGVTPSAYRRAETK</sequence>
<reference evidence="5" key="1">
    <citation type="journal article" date="2018" name="Genome Announc.">
        <title>Draft Genome Sequence of Mycobacterium montefiorense Isolated from Japanese Black Salamander (Hynobius nigrescens).</title>
        <authorList>
            <person name="Fukano H."/>
            <person name="Yoshida M."/>
            <person name="Shimizu A."/>
            <person name="Iwao H."/>
            <person name="Katayama Y."/>
            <person name="Omatsu T."/>
            <person name="Mizutani T."/>
            <person name="Kurata O."/>
            <person name="Wada S."/>
            <person name="Hoshino Y."/>
        </authorList>
    </citation>
    <scope>NUCLEOTIDE SEQUENCE</scope>
    <source>
        <strain evidence="5">BS</strain>
    </source>
</reference>
<dbReference type="GO" id="GO:0043565">
    <property type="term" value="F:sequence-specific DNA binding"/>
    <property type="evidence" value="ECO:0007669"/>
    <property type="project" value="InterPro"/>
</dbReference>
<dbReference type="Pfam" id="PF12833">
    <property type="entry name" value="HTH_18"/>
    <property type="match status" value="1"/>
</dbReference>
<dbReference type="InterPro" id="IPR018060">
    <property type="entry name" value="HTH_AraC"/>
</dbReference>
<dbReference type="InterPro" id="IPR050204">
    <property type="entry name" value="AraC_XylS_family_regulators"/>
</dbReference>
<name>A0AA37PS54_9MYCO</name>
<dbReference type="InterPro" id="IPR032783">
    <property type="entry name" value="AraC_lig"/>
</dbReference>
<evidence type="ECO:0000256" key="1">
    <source>
        <dbReference type="ARBA" id="ARBA00023015"/>
    </source>
</evidence>
<proteinExistence type="predicted"/>
<dbReference type="PRINTS" id="PR00032">
    <property type="entry name" value="HTHARAC"/>
</dbReference>
<evidence type="ECO:0000313" key="8">
    <source>
        <dbReference type="Proteomes" id="UP001139505"/>
    </source>
</evidence>
<dbReference type="AlphaFoldDB" id="A0AA37PS54"/>
<dbReference type="PANTHER" id="PTHR46796:SF7">
    <property type="entry name" value="ARAC FAMILY TRANSCRIPTIONAL REGULATOR"/>
    <property type="match status" value="1"/>
</dbReference>
<comment type="caution">
    <text evidence="6">The sequence shown here is derived from an EMBL/GenBank/DDBJ whole genome shotgun (WGS) entry which is preliminary data.</text>
</comment>
<dbReference type="Proteomes" id="UP000245060">
    <property type="component" value="Unassembled WGS sequence"/>
</dbReference>
<dbReference type="PROSITE" id="PS00041">
    <property type="entry name" value="HTH_ARAC_FAMILY_1"/>
    <property type="match status" value="1"/>
</dbReference>
<organism evidence="6 8">
    <name type="scientific">Mycobacterium montefiorense</name>
    <dbReference type="NCBI Taxonomy" id="154654"/>
    <lineage>
        <taxon>Bacteria</taxon>
        <taxon>Bacillati</taxon>
        <taxon>Actinomycetota</taxon>
        <taxon>Actinomycetes</taxon>
        <taxon>Mycobacteriales</taxon>
        <taxon>Mycobacteriaceae</taxon>
        <taxon>Mycobacterium</taxon>
        <taxon>Mycobacterium simiae complex</taxon>
    </lineage>
</organism>
<keyword evidence="1" id="KW-0805">Transcription regulation</keyword>
<dbReference type="EMBL" id="BFCH01000021">
    <property type="protein sequence ID" value="GBG39808.1"/>
    <property type="molecule type" value="Genomic_DNA"/>
</dbReference>
<dbReference type="Proteomes" id="UP001139505">
    <property type="component" value="Unassembled WGS sequence"/>
</dbReference>
<dbReference type="Pfam" id="PF12852">
    <property type="entry name" value="Cupin_6"/>
    <property type="match status" value="1"/>
</dbReference>
<feature type="domain" description="HTH araC/xylS-type" evidence="4">
    <location>
        <begin position="204"/>
        <end position="302"/>
    </location>
</feature>
<dbReference type="InterPro" id="IPR018062">
    <property type="entry name" value="HTH_AraC-typ_CS"/>
</dbReference>
<keyword evidence="3" id="KW-0804">Transcription</keyword>
<dbReference type="SMART" id="SM00342">
    <property type="entry name" value="HTH_ARAC"/>
    <property type="match status" value="1"/>
</dbReference>
<dbReference type="RefSeq" id="WP_165839880.1">
    <property type="nucleotide sequence ID" value="NZ_BFCH01000021.1"/>
</dbReference>
<keyword evidence="2" id="KW-0238">DNA-binding</keyword>
<reference evidence="6" key="4">
    <citation type="submission" date="2022-04" db="EMBL/GenBank/DDBJ databases">
        <authorList>
            <person name="Komine T."/>
            <person name="Fukano H."/>
            <person name="Wada S."/>
        </authorList>
    </citation>
    <scope>NUCLEOTIDE SEQUENCE</scope>
    <source>
        <strain evidence="6">NJB18185</strain>
    </source>
</reference>
<protein>
    <submittedName>
        <fullName evidence="6">AraC family transcriptional regulator</fullName>
    </submittedName>
</protein>
<dbReference type="EMBL" id="BQYH01000029">
    <property type="protein sequence ID" value="GKU74260.1"/>
    <property type="molecule type" value="Genomic_DNA"/>
</dbReference>
<evidence type="ECO:0000313" key="7">
    <source>
        <dbReference type="Proteomes" id="UP000245060"/>
    </source>
</evidence>
<dbReference type="PANTHER" id="PTHR46796">
    <property type="entry name" value="HTH-TYPE TRANSCRIPTIONAL ACTIVATOR RHAS-RELATED"/>
    <property type="match status" value="1"/>
</dbReference>
<evidence type="ECO:0000313" key="6">
    <source>
        <dbReference type="EMBL" id="GKU74260.1"/>
    </source>
</evidence>